<dbReference type="Proteomes" id="UP001055439">
    <property type="component" value="Chromosome 9"/>
</dbReference>
<reference evidence="2" key="1">
    <citation type="submission" date="2022-05" db="EMBL/GenBank/DDBJ databases">
        <title>The Musa troglodytarum L. genome provides insights into the mechanism of non-climacteric behaviour and enrichment of carotenoids.</title>
        <authorList>
            <person name="Wang J."/>
        </authorList>
    </citation>
    <scope>NUCLEOTIDE SEQUENCE</scope>
    <source>
        <tissue evidence="2">Leaf</tissue>
    </source>
</reference>
<dbReference type="EMBL" id="CP097511">
    <property type="protein sequence ID" value="URE44176.1"/>
    <property type="molecule type" value="Genomic_DNA"/>
</dbReference>
<evidence type="ECO:0000313" key="3">
    <source>
        <dbReference type="Proteomes" id="UP001055439"/>
    </source>
</evidence>
<dbReference type="PANTHER" id="PTHR11439">
    <property type="entry name" value="GAG-POL-RELATED RETROTRANSPOSON"/>
    <property type="match status" value="1"/>
</dbReference>
<feature type="compositionally biased region" description="Basic and acidic residues" evidence="1">
    <location>
        <begin position="350"/>
        <end position="364"/>
    </location>
</feature>
<feature type="region of interest" description="Disordered" evidence="1">
    <location>
        <begin position="329"/>
        <end position="364"/>
    </location>
</feature>
<feature type="compositionally biased region" description="Low complexity" evidence="1">
    <location>
        <begin position="246"/>
        <end position="256"/>
    </location>
</feature>
<proteinExistence type="predicted"/>
<keyword evidence="3" id="KW-1185">Reference proteome</keyword>
<evidence type="ECO:0000313" key="2">
    <source>
        <dbReference type="EMBL" id="URE44176.1"/>
    </source>
</evidence>
<name>A0A9E7I2E7_9LILI</name>
<feature type="compositionally biased region" description="Polar residues" evidence="1">
    <location>
        <begin position="261"/>
        <end position="270"/>
    </location>
</feature>
<organism evidence="2 3">
    <name type="scientific">Musa troglodytarum</name>
    <name type="common">fe'i banana</name>
    <dbReference type="NCBI Taxonomy" id="320322"/>
    <lineage>
        <taxon>Eukaryota</taxon>
        <taxon>Viridiplantae</taxon>
        <taxon>Streptophyta</taxon>
        <taxon>Embryophyta</taxon>
        <taxon>Tracheophyta</taxon>
        <taxon>Spermatophyta</taxon>
        <taxon>Magnoliopsida</taxon>
        <taxon>Liliopsida</taxon>
        <taxon>Zingiberales</taxon>
        <taxon>Musaceae</taxon>
        <taxon>Musa</taxon>
    </lineage>
</organism>
<evidence type="ECO:0000256" key="1">
    <source>
        <dbReference type="SAM" id="MobiDB-lite"/>
    </source>
</evidence>
<dbReference type="OrthoDB" id="785858at2759"/>
<dbReference type="AlphaFoldDB" id="A0A9E7I2E7"/>
<protein>
    <submittedName>
        <fullName evidence="2">Retrotransposon protein</fullName>
    </submittedName>
</protein>
<sequence>MKAIESIAVSQTWRWSSLDMKMPFLHGDLEEEIYMEQLRFQSQRLKKELSESFVMKDIGPAKQILGMQISRDRKNKKIWLSQKKYIEKSPSSDEEKEKMQKVPYASAVGSLMYAMVCTRSDIAYAVGVTSRFLANLGKEHWAAVKWVLRYLIGSSKGELCHGNPDCKGVLLSPPQRQNILLLQRNCNMPCWTRDKEKTVDSAQSKCLPRNINITSCKHSRAHQNESMMSPRLDISKSSAGPDICDSSPLSSSNGGSKRTIDSSSIKGSSMRLTSGAPCTIFHLFSARTCRCGNGSSSCWQVTTPETWKHFPPLGRDSRRLGNGSNHLQLGYPSIGSRTGKGAHQPVNVRSTHDKSKHEQEEAKYSKSIDNLMDSWLHEVICKSFEDKTGLPSPAANTKQQQ</sequence>
<feature type="region of interest" description="Disordered" evidence="1">
    <location>
        <begin position="242"/>
        <end position="270"/>
    </location>
</feature>
<dbReference type="PANTHER" id="PTHR11439:SF491">
    <property type="entry name" value="INTEGRASE CATALYTIC DOMAIN-CONTAINING PROTEIN"/>
    <property type="match status" value="1"/>
</dbReference>
<accession>A0A9E7I2E7</accession>
<gene>
    <name evidence="2" type="ORF">MUK42_13858</name>
</gene>